<dbReference type="AlphaFoldDB" id="A0A1I1BV64"/>
<dbReference type="OrthoDB" id="1118734at2"/>
<dbReference type="STRING" id="237018.SAMN04489723_11844"/>
<proteinExistence type="predicted"/>
<evidence type="ECO:0008006" key="3">
    <source>
        <dbReference type="Google" id="ProtNLM"/>
    </source>
</evidence>
<accession>A0A1I1BV64</accession>
<protein>
    <recommendedName>
        <fullName evidence="3">DUF2490 domain-containing protein</fullName>
    </recommendedName>
</protein>
<dbReference type="InterPro" id="IPR019619">
    <property type="entry name" value="DUF2490"/>
</dbReference>
<dbReference type="Pfam" id="PF10677">
    <property type="entry name" value="DUF2490"/>
    <property type="match status" value="1"/>
</dbReference>
<dbReference type="EMBL" id="FOKK01000018">
    <property type="protein sequence ID" value="SFB54161.1"/>
    <property type="molecule type" value="Genomic_DNA"/>
</dbReference>
<sequence>MVSIFNFNNPYKKDRVYREMNIFAEIITLMKKFALSFTLLFILLVFQSFAQRTIEKQNLLWTRYLLKVRISDQYLFRHEVEERTYWFPWRQHQVVLRSLLERKLGQGWSVGGGFTYFQHSLPNSPVGEVIQKKLELRPQLELIYQQSITSKLILQHRYWYEWRFFQKEPQGFEHVANRVRYRLELSYIPHPKITLKAFDEIHLHLASTITSNVFDQNRVGGSIIFMPEPNFGLELGYLNWYQQKPSGKDFYSRNITRITLHHQLKFAKK</sequence>
<dbReference type="Proteomes" id="UP000198790">
    <property type="component" value="Unassembled WGS sequence"/>
</dbReference>
<evidence type="ECO:0000313" key="1">
    <source>
        <dbReference type="EMBL" id="SFB54161.1"/>
    </source>
</evidence>
<reference evidence="1 2" key="1">
    <citation type="submission" date="2016-10" db="EMBL/GenBank/DDBJ databases">
        <authorList>
            <person name="de Groot N.N."/>
        </authorList>
    </citation>
    <scope>NUCLEOTIDE SEQUENCE [LARGE SCALE GENOMIC DNA]</scope>
    <source>
        <strain evidence="1 2">DSM 23399</strain>
    </source>
</reference>
<evidence type="ECO:0000313" key="2">
    <source>
        <dbReference type="Proteomes" id="UP000198790"/>
    </source>
</evidence>
<gene>
    <name evidence="1" type="ORF">SAMN04489723_11844</name>
</gene>
<name>A0A1I1BV64_9BACT</name>
<keyword evidence="2" id="KW-1185">Reference proteome</keyword>
<organism evidence="1 2">
    <name type="scientific">Algoriphagus aquimarinus</name>
    <dbReference type="NCBI Taxonomy" id="237018"/>
    <lineage>
        <taxon>Bacteria</taxon>
        <taxon>Pseudomonadati</taxon>
        <taxon>Bacteroidota</taxon>
        <taxon>Cytophagia</taxon>
        <taxon>Cytophagales</taxon>
        <taxon>Cyclobacteriaceae</taxon>
        <taxon>Algoriphagus</taxon>
    </lineage>
</organism>